<dbReference type="Pfam" id="PF18060">
    <property type="entry name" value="F_actin_bund_C"/>
    <property type="match status" value="1"/>
</dbReference>
<dbReference type="InterPro" id="IPR040810">
    <property type="entry name" value="F_actin_bund_C"/>
</dbReference>
<dbReference type="GO" id="GO:0030863">
    <property type="term" value="C:cortical cytoskeleton"/>
    <property type="evidence" value="ECO:0007669"/>
    <property type="project" value="TreeGrafter"/>
</dbReference>
<dbReference type="GO" id="GO:0051764">
    <property type="term" value="P:actin crosslink formation"/>
    <property type="evidence" value="ECO:0007669"/>
    <property type="project" value="TreeGrafter"/>
</dbReference>
<accession>L8H5F3</accession>
<evidence type="ECO:0000313" key="5">
    <source>
        <dbReference type="Proteomes" id="UP000011083"/>
    </source>
</evidence>
<dbReference type="InterPro" id="IPR053356">
    <property type="entry name" value="Calcium-reg_actin-bundling"/>
</dbReference>
<dbReference type="EMBL" id="KB007932">
    <property type="protein sequence ID" value="ELR19671.1"/>
    <property type="molecule type" value="Genomic_DNA"/>
</dbReference>
<feature type="coiled-coil region" evidence="1">
    <location>
        <begin position="256"/>
        <end position="308"/>
    </location>
</feature>
<dbReference type="GO" id="GO:0051015">
    <property type="term" value="F:actin filament binding"/>
    <property type="evidence" value="ECO:0007669"/>
    <property type="project" value="TreeGrafter"/>
</dbReference>
<name>L8H5F3_ACACF</name>
<keyword evidence="1" id="KW-0175">Coiled coil</keyword>
<dbReference type="GeneID" id="14920497"/>
<evidence type="ECO:0000256" key="1">
    <source>
        <dbReference type="SAM" id="Coils"/>
    </source>
</evidence>
<evidence type="ECO:0000313" key="4">
    <source>
        <dbReference type="EMBL" id="ELR19671.1"/>
    </source>
</evidence>
<dbReference type="OrthoDB" id="29213at2759"/>
<sequence>MSIKLSGSNDSEKLASLCQQTYKNQAIWFLNAFWDQFQAEAPKLWKIVGQCADLDAQRHGDGNGLDEVQAHRLLELLGETLTVEDRRHRQTERPKTVPLTHYILWRYEVDWHVLVNTTGDNSEEIAKAQQLLDQVSAAFQEADRQAQLSRQAEAHAKSEEAQAISKENYAREQEAPFKAAQEEVDAALADVNAQESARDSRTAELQRKSTEGGIVQQNKAKAELAQHLAEDPLPLRKAKITLEAALKRAEKARAPFEAATQAAVAARQAAEQARREAEVARQAAEAALDDARQKVEEAEAYLAEVKAKPGSPLGAIWWMETELEEQKKYLPSSKGGVAKRG</sequence>
<feature type="region of interest" description="Disordered" evidence="2">
    <location>
        <begin position="146"/>
        <end position="178"/>
    </location>
</feature>
<dbReference type="PANTHER" id="PTHR37009:SF1">
    <property type="entry name" value="CALCIUM-REGULATED ACTIN-BUNDLING PROTEIN"/>
    <property type="match status" value="1"/>
</dbReference>
<feature type="domain" description="Calcium-regulated actin-bundling protein C-terminal" evidence="3">
    <location>
        <begin position="186"/>
        <end position="271"/>
    </location>
</feature>
<organism evidence="4 5">
    <name type="scientific">Acanthamoeba castellanii (strain ATCC 30010 / Neff)</name>
    <dbReference type="NCBI Taxonomy" id="1257118"/>
    <lineage>
        <taxon>Eukaryota</taxon>
        <taxon>Amoebozoa</taxon>
        <taxon>Discosea</taxon>
        <taxon>Longamoebia</taxon>
        <taxon>Centramoebida</taxon>
        <taxon>Acanthamoebidae</taxon>
        <taxon>Acanthamoeba</taxon>
    </lineage>
</organism>
<keyword evidence="5" id="KW-1185">Reference proteome</keyword>
<proteinExistence type="predicted"/>
<evidence type="ECO:0000256" key="2">
    <source>
        <dbReference type="SAM" id="MobiDB-lite"/>
    </source>
</evidence>
<dbReference type="KEGG" id="acan:ACA1_199540"/>
<reference evidence="4 5" key="1">
    <citation type="journal article" date="2013" name="Genome Biol.">
        <title>Genome of Acanthamoeba castellanii highlights extensive lateral gene transfer and early evolution of tyrosine kinase signaling.</title>
        <authorList>
            <person name="Clarke M."/>
            <person name="Lohan A.J."/>
            <person name="Liu B."/>
            <person name="Lagkouvardos I."/>
            <person name="Roy S."/>
            <person name="Zafar N."/>
            <person name="Bertelli C."/>
            <person name="Schilde C."/>
            <person name="Kianianmomeni A."/>
            <person name="Burglin T.R."/>
            <person name="Frech C."/>
            <person name="Turcotte B."/>
            <person name="Kopec K.O."/>
            <person name="Synnott J.M."/>
            <person name="Choo C."/>
            <person name="Paponov I."/>
            <person name="Finkler A."/>
            <person name="Soon Heng Tan C."/>
            <person name="Hutchins A.P."/>
            <person name="Weinmeier T."/>
            <person name="Rattei T."/>
            <person name="Chu J.S."/>
            <person name="Gimenez G."/>
            <person name="Irimia M."/>
            <person name="Rigden D.J."/>
            <person name="Fitzpatrick D.A."/>
            <person name="Lorenzo-Morales J."/>
            <person name="Bateman A."/>
            <person name="Chiu C.H."/>
            <person name="Tang P."/>
            <person name="Hegemann P."/>
            <person name="Fromm H."/>
            <person name="Raoult D."/>
            <person name="Greub G."/>
            <person name="Miranda-Saavedra D."/>
            <person name="Chen N."/>
            <person name="Nash P."/>
            <person name="Ginger M.L."/>
            <person name="Horn M."/>
            <person name="Schaap P."/>
            <person name="Caler L."/>
            <person name="Loftus B."/>
        </authorList>
    </citation>
    <scope>NUCLEOTIDE SEQUENCE [LARGE SCALE GENOMIC DNA]</scope>
    <source>
        <strain evidence="4 5">Neff</strain>
    </source>
</reference>
<feature type="compositionally biased region" description="Basic and acidic residues" evidence="2">
    <location>
        <begin position="196"/>
        <end position="210"/>
    </location>
</feature>
<dbReference type="PANTHER" id="PTHR37009">
    <property type="entry name" value="EF-HAND DOMAIN-CONTAINING PROTEIN"/>
    <property type="match status" value="1"/>
</dbReference>
<dbReference type="Proteomes" id="UP000011083">
    <property type="component" value="Unassembled WGS sequence"/>
</dbReference>
<dbReference type="AlphaFoldDB" id="L8H5F3"/>
<evidence type="ECO:0000259" key="3">
    <source>
        <dbReference type="Pfam" id="PF18060"/>
    </source>
</evidence>
<dbReference type="RefSeq" id="XP_004341763.1">
    <property type="nucleotide sequence ID" value="XM_004341715.1"/>
</dbReference>
<dbReference type="GO" id="GO:0030046">
    <property type="term" value="P:parallel actin filament bundle assembly"/>
    <property type="evidence" value="ECO:0007669"/>
    <property type="project" value="TreeGrafter"/>
</dbReference>
<gene>
    <name evidence="4" type="ORF">ACA1_199540</name>
</gene>
<dbReference type="VEuPathDB" id="AmoebaDB:ACA1_199540"/>
<protein>
    <submittedName>
        <fullName evidence="4">TolAlike protein</fullName>
    </submittedName>
</protein>
<feature type="region of interest" description="Disordered" evidence="2">
    <location>
        <begin position="191"/>
        <end position="213"/>
    </location>
</feature>